<dbReference type="RefSeq" id="WP_207893222.1">
    <property type="nucleotide sequence ID" value="NZ_SLZW01000016.1"/>
</dbReference>
<protein>
    <submittedName>
        <fullName evidence="1">Uncharacterized protein</fullName>
    </submittedName>
</protein>
<feature type="non-terminal residue" evidence="1">
    <location>
        <position position="1"/>
    </location>
</feature>
<dbReference type="AlphaFoldDB" id="A0A4R3J4X1"/>
<reference evidence="1 2" key="1">
    <citation type="submission" date="2019-03" db="EMBL/GenBank/DDBJ databases">
        <title>Genomic Encyclopedia of Type Strains, Phase IV (KMG-IV): sequencing the most valuable type-strain genomes for metagenomic binning, comparative biology and taxonomic classification.</title>
        <authorList>
            <person name="Goeker M."/>
        </authorList>
    </citation>
    <scope>NUCLEOTIDE SEQUENCE [LARGE SCALE GENOMIC DNA]</scope>
    <source>
        <strain evidence="1 2">DSM 101688</strain>
    </source>
</reference>
<evidence type="ECO:0000313" key="1">
    <source>
        <dbReference type="EMBL" id="TCS59846.1"/>
    </source>
</evidence>
<gene>
    <name evidence="1" type="ORF">EDD55_1168</name>
</gene>
<organism evidence="1 2">
    <name type="scientific">Varunaivibrio sulfuroxidans</name>
    <dbReference type="NCBI Taxonomy" id="1773489"/>
    <lineage>
        <taxon>Bacteria</taxon>
        <taxon>Pseudomonadati</taxon>
        <taxon>Pseudomonadota</taxon>
        <taxon>Alphaproteobacteria</taxon>
        <taxon>Rhodospirillales</taxon>
        <taxon>Magnetovibrionaceae</taxon>
        <taxon>Varunaivibrio</taxon>
    </lineage>
</organism>
<dbReference type="EMBL" id="SLZW01000016">
    <property type="protein sequence ID" value="TCS59846.1"/>
    <property type="molecule type" value="Genomic_DNA"/>
</dbReference>
<proteinExistence type="predicted"/>
<accession>A0A4R3J4X1</accession>
<dbReference type="Proteomes" id="UP000295304">
    <property type="component" value="Unassembled WGS sequence"/>
</dbReference>
<comment type="caution">
    <text evidence="1">The sequence shown here is derived from an EMBL/GenBank/DDBJ whole genome shotgun (WGS) entry which is preliminary data.</text>
</comment>
<evidence type="ECO:0000313" key="2">
    <source>
        <dbReference type="Proteomes" id="UP000295304"/>
    </source>
</evidence>
<sequence>TATVLHTLGDAIDTAGVWVRIVDDKTGNVISGAWDQIPPEYRKKIIGLADLGEMGVTLYVPASAMAKVIQGVKVAEDAGKAVTLGVDAAKGAKSVGGETAKNIVNGLSLKTELALKEGNILGNDGKLTKWAIETALKIRLEAGGIKNPSIIKALTKDGSSIKDWSKFKARTVSGPNESRLQVHFYKNLRTGKVDYETVDFKVKVVVPAIPKKPMP</sequence>
<name>A0A4R3J4X1_9PROT</name>
<keyword evidence="2" id="KW-1185">Reference proteome</keyword>